<reference evidence="4 5" key="1">
    <citation type="submission" date="2019-03" db="EMBL/GenBank/DDBJ databases">
        <title>Draft Genome Sequence of Duganella callidus sp. nov., a Novel Duganella Species Isolated from Cultivated Soil.</title>
        <authorList>
            <person name="Raths R."/>
            <person name="Peta V."/>
            <person name="Bucking H."/>
        </authorList>
    </citation>
    <scope>NUCLEOTIDE SEQUENCE [LARGE SCALE GENOMIC DNA]</scope>
    <source>
        <strain evidence="4 5">DN04</strain>
    </source>
</reference>
<evidence type="ECO:0000256" key="2">
    <source>
        <dbReference type="PROSITE-ProRule" id="PRU00169"/>
    </source>
</evidence>
<dbReference type="InterPro" id="IPR011006">
    <property type="entry name" value="CheY-like_superfamily"/>
</dbReference>
<evidence type="ECO:0000256" key="1">
    <source>
        <dbReference type="ARBA" id="ARBA00022553"/>
    </source>
</evidence>
<dbReference type="EMBL" id="SPVG01000158">
    <property type="protein sequence ID" value="TFW19966.1"/>
    <property type="molecule type" value="Genomic_DNA"/>
</dbReference>
<dbReference type="RefSeq" id="WP_135202467.1">
    <property type="nucleotide sequence ID" value="NZ_SPVG01000158.1"/>
</dbReference>
<evidence type="ECO:0000313" key="4">
    <source>
        <dbReference type="EMBL" id="TFW19966.1"/>
    </source>
</evidence>
<dbReference type="Proteomes" id="UP000297729">
    <property type="component" value="Unassembled WGS sequence"/>
</dbReference>
<evidence type="ECO:0000259" key="3">
    <source>
        <dbReference type="PROSITE" id="PS50110"/>
    </source>
</evidence>
<evidence type="ECO:0000313" key="5">
    <source>
        <dbReference type="Proteomes" id="UP000297729"/>
    </source>
</evidence>
<protein>
    <submittedName>
        <fullName evidence="4">Response regulator</fullName>
    </submittedName>
</protein>
<gene>
    <name evidence="4" type="ORF">E4L98_15540</name>
</gene>
<dbReference type="SMART" id="SM00448">
    <property type="entry name" value="REC"/>
    <property type="match status" value="1"/>
</dbReference>
<keyword evidence="5" id="KW-1185">Reference proteome</keyword>
<feature type="domain" description="Response regulatory" evidence="3">
    <location>
        <begin position="16"/>
        <end position="132"/>
    </location>
</feature>
<organism evidence="4 5">
    <name type="scientific">Duganella callida</name>
    <dbReference type="NCBI Taxonomy" id="2561932"/>
    <lineage>
        <taxon>Bacteria</taxon>
        <taxon>Pseudomonadati</taxon>
        <taxon>Pseudomonadota</taxon>
        <taxon>Betaproteobacteria</taxon>
        <taxon>Burkholderiales</taxon>
        <taxon>Oxalobacteraceae</taxon>
        <taxon>Telluria group</taxon>
        <taxon>Duganella</taxon>
    </lineage>
</organism>
<keyword evidence="1 2" id="KW-0597">Phosphoprotein</keyword>
<dbReference type="SUPFAM" id="SSF52172">
    <property type="entry name" value="CheY-like"/>
    <property type="match status" value="1"/>
</dbReference>
<dbReference type="InterPro" id="IPR001789">
    <property type="entry name" value="Sig_transdc_resp-reg_receiver"/>
</dbReference>
<dbReference type="OrthoDB" id="5421695at2"/>
<dbReference type="PANTHER" id="PTHR44591:SF3">
    <property type="entry name" value="RESPONSE REGULATORY DOMAIN-CONTAINING PROTEIN"/>
    <property type="match status" value="1"/>
</dbReference>
<dbReference type="PANTHER" id="PTHR44591">
    <property type="entry name" value="STRESS RESPONSE REGULATOR PROTEIN 1"/>
    <property type="match status" value="1"/>
</dbReference>
<comment type="caution">
    <text evidence="4">The sequence shown here is derived from an EMBL/GenBank/DDBJ whole genome shotgun (WGS) entry which is preliminary data.</text>
</comment>
<feature type="modified residue" description="4-aspartylphosphate" evidence="2">
    <location>
        <position position="65"/>
    </location>
</feature>
<name>A0A4Y9SFG0_9BURK</name>
<sequence>MRVGRRGGHWGTMLKKILVIDDNVETANVLVALLELNGHHASAAYGAADGLRAVDELTPDVVFLDIGMPEMNGYQVAGLIRARPRIRQPYLIAFSAWDDAASVARALGAGFDRHIAKTSSFEILYAAVRDLNT</sequence>
<dbReference type="AlphaFoldDB" id="A0A4Y9SFG0"/>
<dbReference type="InterPro" id="IPR050595">
    <property type="entry name" value="Bact_response_regulator"/>
</dbReference>
<accession>A0A4Y9SFG0</accession>
<dbReference type="Pfam" id="PF00072">
    <property type="entry name" value="Response_reg"/>
    <property type="match status" value="1"/>
</dbReference>
<dbReference type="Gene3D" id="3.40.50.2300">
    <property type="match status" value="1"/>
</dbReference>
<dbReference type="GO" id="GO:0000160">
    <property type="term" value="P:phosphorelay signal transduction system"/>
    <property type="evidence" value="ECO:0007669"/>
    <property type="project" value="InterPro"/>
</dbReference>
<proteinExistence type="predicted"/>
<dbReference type="PROSITE" id="PS50110">
    <property type="entry name" value="RESPONSE_REGULATORY"/>
    <property type="match status" value="1"/>
</dbReference>